<keyword evidence="1" id="KW-1133">Transmembrane helix</keyword>
<evidence type="ECO:0000313" key="2">
    <source>
        <dbReference type="EMBL" id="PTE19622.1"/>
    </source>
</evidence>
<sequence>MTTPHPADNSTIPQLDGYKKTVTQGEVAFFLGLILVVAGVSVAVMTWGVVALAMTALALVPVVLIALVLVTFG</sequence>
<comment type="caution">
    <text evidence="2">The sequence shown here is derived from an EMBL/GenBank/DDBJ whole genome shotgun (WGS) entry which is preliminary data.</text>
</comment>
<name>A0A2T4JNY9_9RHOB</name>
<gene>
    <name evidence="2" type="ORF">C5F48_21925</name>
</gene>
<dbReference type="Proteomes" id="UP000241010">
    <property type="component" value="Unassembled WGS sequence"/>
</dbReference>
<organism evidence="2 3">
    <name type="scientific">Cereibacter changlensis JA139</name>
    <dbReference type="NCBI Taxonomy" id="1188249"/>
    <lineage>
        <taxon>Bacteria</taxon>
        <taxon>Pseudomonadati</taxon>
        <taxon>Pseudomonadota</taxon>
        <taxon>Alphaproteobacteria</taxon>
        <taxon>Rhodobacterales</taxon>
        <taxon>Paracoccaceae</taxon>
        <taxon>Cereibacter</taxon>
    </lineage>
</organism>
<dbReference type="RefSeq" id="WP_107665876.1">
    <property type="nucleotide sequence ID" value="NZ_PZKG01000213.1"/>
</dbReference>
<proteinExistence type="predicted"/>
<protein>
    <submittedName>
        <fullName evidence="2">Uncharacterized protein</fullName>
    </submittedName>
</protein>
<reference evidence="2 3" key="1">
    <citation type="submission" date="2018-03" db="EMBL/GenBank/DDBJ databases">
        <title>Cereibacter changlensis.</title>
        <authorList>
            <person name="Meyer T.E."/>
            <person name="Miller S."/>
            <person name="Lodha T."/>
            <person name="Gandham S."/>
            <person name="Chintalapati S."/>
            <person name="Chintalapati V.R."/>
        </authorList>
    </citation>
    <scope>NUCLEOTIDE SEQUENCE [LARGE SCALE GENOMIC DNA]</scope>
    <source>
        <strain evidence="2 3">JA139</strain>
    </source>
</reference>
<accession>A0A2T4JNY9</accession>
<dbReference type="AlphaFoldDB" id="A0A2T4JNY9"/>
<keyword evidence="3" id="KW-1185">Reference proteome</keyword>
<keyword evidence="1" id="KW-0812">Transmembrane</keyword>
<feature type="transmembrane region" description="Helical" evidence="1">
    <location>
        <begin position="51"/>
        <end position="72"/>
    </location>
</feature>
<evidence type="ECO:0000313" key="3">
    <source>
        <dbReference type="Proteomes" id="UP000241010"/>
    </source>
</evidence>
<feature type="transmembrane region" description="Helical" evidence="1">
    <location>
        <begin position="27"/>
        <end position="45"/>
    </location>
</feature>
<keyword evidence="1" id="KW-0472">Membrane</keyword>
<evidence type="ECO:0000256" key="1">
    <source>
        <dbReference type="SAM" id="Phobius"/>
    </source>
</evidence>
<dbReference type="EMBL" id="PZKG01000213">
    <property type="protein sequence ID" value="PTE19622.1"/>
    <property type="molecule type" value="Genomic_DNA"/>
</dbReference>